<dbReference type="FunFam" id="3.40.50.300:FF:000493">
    <property type="entry name" value="Guanine nucleotide-binding protein-like 3-like protein"/>
    <property type="match status" value="1"/>
</dbReference>
<evidence type="ECO:0000256" key="7">
    <source>
        <dbReference type="SAM" id="MobiDB-lite"/>
    </source>
</evidence>
<comment type="subcellular location">
    <subcellularLocation>
        <location evidence="1">Nucleus</location>
        <location evidence="1">Nucleolus</location>
    </subcellularLocation>
</comment>
<evidence type="ECO:0000256" key="5">
    <source>
        <dbReference type="ARBA" id="ARBA00023134"/>
    </source>
</evidence>
<proteinExistence type="predicted"/>
<feature type="region of interest" description="Disordered" evidence="7">
    <location>
        <begin position="1"/>
        <end position="56"/>
    </location>
</feature>
<dbReference type="InterPro" id="IPR027417">
    <property type="entry name" value="P-loop_NTPase"/>
</dbReference>
<dbReference type="PANTHER" id="PTHR11089">
    <property type="entry name" value="GTP-BINDING PROTEIN-RELATED"/>
    <property type="match status" value="1"/>
</dbReference>
<evidence type="ECO:0000256" key="6">
    <source>
        <dbReference type="ARBA" id="ARBA00023242"/>
    </source>
</evidence>
<feature type="compositionally biased region" description="Basic residues" evidence="7">
    <location>
        <begin position="105"/>
        <end position="115"/>
    </location>
</feature>
<feature type="compositionally biased region" description="Basic and acidic residues" evidence="7">
    <location>
        <begin position="73"/>
        <end position="104"/>
    </location>
</feature>
<evidence type="ECO:0000256" key="3">
    <source>
        <dbReference type="ARBA" id="ARBA00022741"/>
    </source>
</evidence>
<feature type="compositionally biased region" description="Basic residues" evidence="7">
    <location>
        <begin position="1"/>
        <end position="46"/>
    </location>
</feature>
<dbReference type="PROSITE" id="PS51721">
    <property type="entry name" value="G_CP"/>
    <property type="match status" value="1"/>
</dbReference>
<keyword evidence="6" id="KW-0539">Nucleus</keyword>
<keyword evidence="4" id="KW-0175">Coiled coil</keyword>
<dbReference type="EMBL" id="JAFDVH010000008">
    <property type="protein sequence ID" value="KAG7472493.1"/>
    <property type="molecule type" value="Genomic_DNA"/>
</dbReference>
<dbReference type="InterPro" id="IPR014813">
    <property type="entry name" value="Gnl3_N_dom"/>
</dbReference>
<accession>A0A9D3Q0K9</accession>
<dbReference type="InterPro" id="IPR050755">
    <property type="entry name" value="TRAFAC_YlqF/YawG_RiboMat"/>
</dbReference>
<dbReference type="PANTHER" id="PTHR11089:SF11">
    <property type="entry name" value="GUANINE NUCLEOTIDE-BINDING PROTEIN-LIKE 3"/>
    <property type="match status" value="1"/>
</dbReference>
<dbReference type="CDD" id="cd04178">
    <property type="entry name" value="Nucleostemin_like"/>
    <property type="match status" value="1"/>
</dbReference>
<evidence type="ECO:0000313" key="10">
    <source>
        <dbReference type="Proteomes" id="UP001046870"/>
    </source>
</evidence>
<dbReference type="OrthoDB" id="444945at2759"/>
<evidence type="ECO:0000256" key="1">
    <source>
        <dbReference type="ARBA" id="ARBA00004604"/>
    </source>
</evidence>
<feature type="domain" description="CP-type G" evidence="8">
    <location>
        <begin position="129"/>
        <end position="314"/>
    </location>
</feature>
<keyword evidence="10" id="KW-1185">Reference proteome</keyword>
<comment type="caution">
    <text evidence="9">The sequence shown here is derived from an EMBL/GenBank/DDBJ whole genome shotgun (WGS) entry which is preliminary data.</text>
</comment>
<evidence type="ECO:0000259" key="8">
    <source>
        <dbReference type="PROSITE" id="PS51721"/>
    </source>
</evidence>
<dbReference type="Proteomes" id="UP001046870">
    <property type="component" value="Chromosome 8"/>
</dbReference>
<dbReference type="GO" id="GO:0005525">
    <property type="term" value="F:GTP binding"/>
    <property type="evidence" value="ECO:0007669"/>
    <property type="project" value="UniProtKB-KW"/>
</dbReference>
<evidence type="ECO:0000256" key="2">
    <source>
        <dbReference type="ARBA" id="ARBA00016532"/>
    </source>
</evidence>
<feature type="region of interest" description="Disordered" evidence="7">
    <location>
        <begin position="73"/>
        <end position="120"/>
    </location>
</feature>
<dbReference type="FunFam" id="1.10.1580.10:FF:000002">
    <property type="entry name" value="Guanine nucleotide-binding protein-like 3 (nucleolar)-like"/>
    <property type="match status" value="1"/>
</dbReference>
<reference evidence="9" key="1">
    <citation type="submission" date="2021-01" db="EMBL/GenBank/DDBJ databases">
        <authorList>
            <person name="Zahm M."/>
            <person name="Roques C."/>
            <person name="Cabau C."/>
            <person name="Klopp C."/>
            <person name="Donnadieu C."/>
            <person name="Jouanno E."/>
            <person name="Lampietro C."/>
            <person name="Louis A."/>
            <person name="Herpin A."/>
            <person name="Echchiki A."/>
            <person name="Berthelot C."/>
            <person name="Parey E."/>
            <person name="Roest-Crollius H."/>
            <person name="Braasch I."/>
            <person name="Postlethwait J."/>
            <person name="Bobe J."/>
            <person name="Montfort J."/>
            <person name="Bouchez O."/>
            <person name="Begum T."/>
            <person name="Mejri S."/>
            <person name="Adams A."/>
            <person name="Chen W.-J."/>
            <person name="Guiguen Y."/>
        </authorList>
    </citation>
    <scope>NUCLEOTIDE SEQUENCE</scope>
    <source>
        <strain evidence="9">YG-15Mar2019-1</strain>
        <tissue evidence="9">Brain</tissue>
    </source>
</reference>
<dbReference type="SUPFAM" id="SSF52540">
    <property type="entry name" value="P-loop containing nucleoside triphosphate hydrolases"/>
    <property type="match status" value="1"/>
</dbReference>
<dbReference type="InterPro" id="IPR023179">
    <property type="entry name" value="GTP-bd_ortho_bundle_sf"/>
</dbReference>
<dbReference type="Pfam" id="PF01926">
    <property type="entry name" value="MMR_HSR1"/>
    <property type="match status" value="1"/>
</dbReference>
<dbReference type="Gene3D" id="1.10.1580.10">
    <property type="match status" value="1"/>
</dbReference>
<dbReference type="InterPro" id="IPR006073">
    <property type="entry name" value="GTP-bd"/>
</dbReference>
<evidence type="ECO:0000313" key="9">
    <source>
        <dbReference type="EMBL" id="KAG7472493.1"/>
    </source>
</evidence>
<protein>
    <recommendedName>
        <fullName evidence="2">Guanine nucleotide-binding protein-like 3</fullName>
    </recommendedName>
</protein>
<organism evidence="9 10">
    <name type="scientific">Megalops atlanticus</name>
    <name type="common">Tarpon</name>
    <name type="synonym">Clupea gigantea</name>
    <dbReference type="NCBI Taxonomy" id="7932"/>
    <lineage>
        <taxon>Eukaryota</taxon>
        <taxon>Metazoa</taxon>
        <taxon>Chordata</taxon>
        <taxon>Craniata</taxon>
        <taxon>Vertebrata</taxon>
        <taxon>Euteleostomi</taxon>
        <taxon>Actinopterygii</taxon>
        <taxon>Neopterygii</taxon>
        <taxon>Teleostei</taxon>
        <taxon>Elopiformes</taxon>
        <taxon>Megalopidae</taxon>
        <taxon>Megalops</taxon>
    </lineage>
</organism>
<keyword evidence="5" id="KW-0342">GTP-binding</keyword>
<evidence type="ECO:0000256" key="4">
    <source>
        <dbReference type="ARBA" id="ARBA00023054"/>
    </source>
</evidence>
<sequence length="557" mass="62561">MKRPKLKKASKRLSCAKRYKIQKKVREHNRKLRKEAKKKGVTKRVKKDPGVPSVAPFKEDILREAELRKQKLEELKQKKKLEKQQERAQKRKKEATTNDSDPKAKKAKKENRPKKSSVSQDKYTRKFLCSELNKVISASDVIVEVLDARDPLGCRCPQLEEVVLKSEGNKKLLFVLNKIDLVPKDNVERWLNYLQREFPAVAFKASTQLQDKTVQEKKNRTTSGAVDQTKGVASFGNSCLLQLLQDYVDARESKDMLKVGIVGFPSVGKSSLINSLKGIRACNAGVQRGLTKCMQEVHIAKNVKMIDSPSIIVSTDNPPAAMALRSLPASELQENALDAVRALLKQCNKQQIMLQYNVPDFKNSLEFLTLFAKKRGFMQKGGVPNTELAAETFLNDWTGAKLSYHCKPPENVNLPSYLSNTIVTEMQKGWDMSRLQQGNAETINSAKFPNIASSIVFTSSGPTMGLLSINEDLKVEESAEEDFCEEVCDNEEPNLVPEAKTTVEEKTENGKAPQNRRQVKDAAGRPAKVKFQPVPVCIDLSSVKNDNDAYDFNTDFK</sequence>
<name>A0A9D3Q0K9_MEGAT</name>
<dbReference type="Gene3D" id="3.40.50.300">
    <property type="entry name" value="P-loop containing nucleotide triphosphate hydrolases"/>
    <property type="match status" value="1"/>
</dbReference>
<keyword evidence="3" id="KW-0547">Nucleotide-binding</keyword>
<feature type="region of interest" description="Disordered" evidence="7">
    <location>
        <begin position="502"/>
        <end position="525"/>
    </location>
</feature>
<dbReference type="InterPro" id="IPR030378">
    <property type="entry name" value="G_CP_dom"/>
</dbReference>
<dbReference type="GO" id="GO:0005730">
    <property type="term" value="C:nucleolus"/>
    <property type="evidence" value="ECO:0007669"/>
    <property type="project" value="UniProtKB-SubCell"/>
</dbReference>
<gene>
    <name evidence="9" type="ORF">MATL_G00109230</name>
</gene>
<dbReference type="AlphaFoldDB" id="A0A9D3Q0K9"/>
<dbReference type="Pfam" id="PF08701">
    <property type="entry name" value="GN3L_Grn1"/>
    <property type="match status" value="1"/>
</dbReference>